<feature type="compositionally biased region" description="Polar residues" evidence="1">
    <location>
        <begin position="471"/>
        <end position="482"/>
    </location>
</feature>
<dbReference type="AlphaFoldDB" id="A0A1Y1U7U9"/>
<feature type="region of interest" description="Disordered" evidence="1">
    <location>
        <begin position="1"/>
        <end position="31"/>
    </location>
</feature>
<proteinExistence type="predicted"/>
<feature type="compositionally biased region" description="Polar residues" evidence="1">
    <location>
        <begin position="452"/>
        <end position="464"/>
    </location>
</feature>
<feature type="compositionally biased region" description="Basic and acidic residues" evidence="1">
    <location>
        <begin position="119"/>
        <end position="128"/>
    </location>
</feature>
<dbReference type="GeneID" id="33560460"/>
<dbReference type="OrthoDB" id="10666705at2759"/>
<gene>
    <name evidence="2" type="ORF">BD324DRAFT_653387</name>
</gene>
<reference evidence="2 3" key="1">
    <citation type="submission" date="2017-03" db="EMBL/GenBank/DDBJ databases">
        <title>Widespread Adenine N6-methylation of Active Genes in Fungi.</title>
        <authorList>
            <consortium name="DOE Joint Genome Institute"/>
            <person name="Mondo S.J."/>
            <person name="Dannebaum R.O."/>
            <person name="Kuo R.C."/>
            <person name="Louie K.B."/>
            <person name="Bewick A.J."/>
            <person name="Labutti K."/>
            <person name="Haridas S."/>
            <person name="Kuo A."/>
            <person name="Salamov A."/>
            <person name="Ahrendt S.R."/>
            <person name="Lau R."/>
            <person name="Bowen B.P."/>
            <person name="Lipzen A."/>
            <person name="Sullivan W."/>
            <person name="Andreopoulos W.B."/>
            <person name="Clum A."/>
            <person name="Lindquist E."/>
            <person name="Daum C."/>
            <person name="Northen T.R."/>
            <person name="Ramamoorthy G."/>
            <person name="Schmitz R.J."/>
            <person name="Gryganskyi A."/>
            <person name="Culley D."/>
            <person name="Magnuson J."/>
            <person name="James T.Y."/>
            <person name="O'Malley M.A."/>
            <person name="Stajich J.E."/>
            <person name="Spatafora J.W."/>
            <person name="Visel A."/>
            <person name="Grigoriev I.V."/>
        </authorList>
    </citation>
    <scope>NUCLEOTIDE SEQUENCE [LARGE SCALE GENOMIC DNA]</scope>
    <source>
        <strain evidence="2 3">NRRL Y-17943</strain>
    </source>
</reference>
<dbReference type="RefSeq" id="XP_021868388.1">
    <property type="nucleotide sequence ID" value="XM_022018651.1"/>
</dbReference>
<feature type="region of interest" description="Disordered" evidence="1">
    <location>
        <begin position="436"/>
        <end position="522"/>
    </location>
</feature>
<organism evidence="2 3">
    <name type="scientific">Kockovaella imperatae</name>
    <dbReference type="NCBI Taxonomy" id="4999"/>
    <lineage>
        <taxon>Eukaryota</taxon>
        <taxon>Fungi</taxon>
        <taxon>Dikarya</taxon>
        <taxon>Basidiomycota</taxon>
        <taxon>Agaricomycotina</taxon>
        <taxon>Tremellomycetes</taxon>
        <taxon>Tremellales</taxon>
        <taxon>Cuniculitremaceae</taxon>
        <taxon>Kockovaella</taxon>
    </lineage>
</organism>
<dbReference type="InParanoid" id="A0A1Y1U7U9"/>
<keyword evidence="3" id="KW-1185">Reference proteome</keyword>
<feature type="compositionally biased region" description="Basic residues" evidence="1">
    <location>
        <begin position="512"/>
        <end position="522"/>
    </location>
</feature>
<protein>
    <submittedName>
        <fullName evidence="2">Uncharacterized protein</fullName>
    </submittedName>
</protein>
<evidence type="ECO:0000256" key="1">
    <source>
        <dbReference type="SAM" id="MobiDB-lite"/>
    </source>
</evidence>
<dbReference type="EMBL" id="NBSH01000015">
    <property type="protein sequence ID" value="ORX34110.1"/>
    <property type="molecule type" value="Genomic_DNA"/>
</dbReference>
<accession>A0A1Y1U7U9</accession>
<feature type="region of interest" description="Disordered" evidence="1">
    <location>
        <begin position="112"/>
        <end position="160"/>
    </location>
</feature>
<evidence type="ECO:0000313" key="3">
    <source>
        <dbReference type="Proteomes" id="UP000193218"/>
    </source>
</evidence>
<comment type="caution">
    <text evidence="2">The sequence shown here is derived from an EMBL/GenBank/DDBJ whole genome shotgun (WGS) entry which is preliminary data.</text>
</comment>
<dbReference type="Proteomes" id="UP000193218">
    <property type="component" value="Unassembled WGS sequence"/>
</dbReference>
<name>A0A1Y1U7U9_9TREE</name>
<evidence type="ECO:0000313" key="2">
    <source>
        <dbReference type="EMBL" id="ORX34110.1"/>
    </source>
</evidence>
<sequence>MAQQGMAWDPFPSLSERQIASPRPLPATPRRFPLLTSLSTSVIRRAAPLLPDEGQEEARSGSWSGDQPVAHFAPRHRFLVDCEATSGRQLAPLVPYGHRQYLSLSQSLTSGEGVPIGLKRKEPGEELSRSGVHSLLTEPLHTKPTSRELQHQRRSSVNPAHDEARGAVVCHRWHQGAADALQAYAEIREREDAKKDTAQRSMAAREAVLAPIDGQAVRDALYELLNAPPFTISHRGLGILSHSVQSDALRLDRPIVDDQGNPYSEYILMFVNVFLILFRPVSSSLIPLKTGVGESGENDETDQKAFGALTATSLASRVLILIPHTHHHILRCIWFALTFLGCAYAGSKRGVAVKFLLDRLSEEWTAREARGSQRRSSAACRGHSDTERRIAVIEAVWLERARRVDALRMAAETTKQRERLRIGTVWLEMKGLAGQVEGNDGHGSRRAGSHDPSLSIQLRSQSTPLRRIARSKTSMTIATPSSPKIPPCQSRPQLVVPTLPRIEPRLSPGTSSKRRKLRLSPD</sequence>